<comment type="function">
    <text evidence="9">Converts cobyric acid to cobinamide by the addition of aminopropanol on the F carboxylic group.</text>
</comment>
<dbReference type="Pfam" id="PF03186">
    <property type="entry name" value="CobD_Cbib"/>
    <property type="match status" value="1"/>
</dbReference>
<evidence type="ECO:0000313" key="10">
    <source>
        <dbReference type="EMBL" id="TVZ03904.1"/>
    </source>
</evidence>
<dbReference type="InterPro" id="IPR004485">
    <property type="entry name" value="Cobalamin_biosynth_CobD/CbiB"/>
</dbReference>
<dbReference type="GO" id="GO:0015420">
    <property type="term" value="F:ABC-type vitamin B12 transporter activity"/>
    <property type="evidence" value="ECO:0007669"/>
    <property type="project" value="UniProtKB-UniRule"/>
</dbReference>
<dbReference type="HAMAP" id="MF_00024">
    <property type="entry name" value="CobD_CbiB"/>
    <property type="match status" value="1"/>
</dbReference>
<evidence type="ECO:0000256" key="6">
    <source>
        <dbReference type="ARBA" id="ARBA00022692"/>
    </source>
</evidence>
<dbReference type="GO" id="GO:0005886">
    <property type="term" value="C:plasma membrane"/>
    <property type="evidence" value="ECO:0007669"/>
    <property type="project" value="UniProtKB-SubCell"/>
</dbReference>
<accession>A0A6P2BXW0</accession>
<dbReference type="PANTHER" id="PTHR34308">
    <property type="entry name" value="COBALAMIN BIOSYNTHESIS PROTEIN CBIB"/>
    <property type="match status" value="1"/>
</dbReference>
<dbReference type="Proteomes" id="UP000460272">
    <property type="component" value="Unassembled WGS sequence"/>
</dbReference>
<evidence type="ECO:0000256" key="5">
    <source>
        <dbReference type="ARBA" id="ARBA00022573"/>
    </source>
</evidence>
<dbReference type="UniPathway" id="UPA00148"/>
<dbReference type="NCBIfam" id="NF002276">
    <property type="entry name" value="PRK01209.1-4"/>
    <property type="match status" value="1"/>
</dbReference>
<keyword evidence="6 9" id="KW-0812">Transmembrane</keyword>
<evidence type="ECO:0000256" key="3">
    <source>
        <dbReference type="ARBA" id="ARBA00006263"/>
    </source>
</evidence>
<evidence type="ECO:0000256" key="4">
    <source>
        <dbReference type="ARBA" id="ARBA00022475"/>
    </source>
</evidence>
<evidence type="ECO:0000256" key="8">
    <source>
        <dbReference type="ARBA" id="ARBA00023136"/>
    </source>
</evidence>
<dbReference type="OrthoDB" id="9811967at2"/>
<evidence type="ECO:0000256" key="7">
    <source>
        <dbReference type="ARBA" id="ARBA00022989"/>
    </source>
</evidence>
<dbReference type="GO" id="GO:0009236">
    <property type="term" value="P:cobalamin biosynthetic process"/>
    <property type="evidence" value="ECO:0007669"/>
    <property type="project" value="UniProtKB-UniRule"/>
</dbReference>
<comment type="subcellular location">
    <subcellularLocation>
        <location evidence="1 9">Cell membrane</location>
        <topology evidence="1 9">Multi-pass membrane protein</topology>
    </subcellularLocation>
</comment>
<gene>
    <name evidence="9" type="primary">cobD</name>
    <name evidence="10" type="ORF">EAS64_15820</name>
</gene>
<dbReference type="GO" id="GO:0048472">
    <property type="term" value="F:threonine-phosphate decarboxylase activity"/>
    <property type="evidence" value="ECO:0007669"/>
    <property type="project" value="InterPro"/>
</dbReference>
<reference evidence="10 11" key="1">
    <citation type="submission" date="2018-11" db="EMBL/GenBank/DDBJ databases">
        <title>Trebonia kvetii gen.nov., sp.nov., a novel acidophilic actinobacterium, and proposal of the new actinobacterial family Treboniaceae fam. nov.</title>
        <authorList>
            <person name="Rapoport D."/>
            <person name="Sagova-Mareckova M."/>
            <person name="Sedlacek I."/>
            <person name="Provaznik J."/>
            <person name="Kralova S."/>
            <person name="Pavlinic D."/>
            <person name="Benes V."/>
            <person name="Kopecky J."/>
        </authorList>
    </citation>
    <scope>NUCLEOTIDE SEQUENCE [LARGE SCALE GENOMIC DNA]</scope>
    <source>
        <strain evidence="10 11">15Tr583</strain>
    </source>
</reference>
<dbReference type="NCBIfam" id="TIGR00380">
    <property type="entry name" value="cobal_cbiB"/>
    <property type="match status" value="1"/>
</dbReference>
<protein>
    <recommendedName>
        <fullName evidence="9">Cobalamin biosynthesis protein CobD</fullName>
    </recommendedName>
</protein>
<keyword evidence="8 9" id="KW-0472">Membrane</keyword>
<sequence>MPSPTLVAVPALARRSRARATAAGLVAGVLLDQLAGDPRRGHPVALFGAAAGSLEALLWRDDRMAGTGYAALLVAAPVLLGRPARGLPAPWLAAATAVGTWAVLGSRTLPGEADAVAAHLRRGDLPAARRRLTHLVGRRTDSLDKAEIARAVVESVAENTSDAVVAPLLWGAVAGLPGLFGYRAVNTLDAMVGHHSPRYENFGWASARADDLANYLPARLTAALTAAVAPAAGGTWRAALSVARADGRRHPSPNAGVAEAAFAGALGLRLGGRNDYGSHVEDRPVLNAAGRAPGVDDIARAARLSRAVTAAAAVSCAAIALAWRSRGPAAAGKAR</sequence>
<keyword evidence="4 9" id="KW-1003">Cell membrane</keyword>
<comment type="pathway">
    <text evidence="2 9">Cofactor biosynthesis; adenosylcobalamin biosynthesis.</text>
</comment>
<keyword evidence="7 9" id="KW-1133">Transmembrane helix</keyword>
<keyword evidence="5 9" id="KW-0169">Cobalamin biosynthesis</keyword>
<proteinExistence type="inferred from homology"/>
<evidence type="ECO:0000313" key="11">
    <source>
        <dbReference type="Proteomes" id="UP000460272"/>
    </source>
</evidence>
<dbReference type="PANTHER" id="PTHR34308:SF1">
    <property type="entry name" value="COBALAMIN BIOSYNTHESIS PROTEIN CBIB"/>
    <property type="match status" value="1"/>
</dbReference>
<evidence type="ECO:0000256" key="2">
    <source>
        <dbReference type="ARBA" id="ARBA00004953"/>
    </source>
</evidence>
<comment type="similarity">
    <text evidence="3 9">Belongs to the CobD/CbiB family.</text>
</comment>
<keyword evidence="11" id="KW-1185">Reference proteome</keyword>
<dbReference type="AlphaFoldDB" id="A0A6P2BXW0"/>
<dbReference type="EMBL" id="RPFW01000003">
    <property type="protein sequence ID" value="TVZ03904.1"/>
    <property type="molecule type" value="Genomic_DNA"/>
</dbReference>
<organism evidence="10 11">
    <name type="scientific">Trebonia kvetii</name>
    <dbReference type="NCBI Taxonomy" id="2480626"/>
    <lineage>
        <taxon>Bacteria</taxon>
        <taxon>Bacillati</taxon>
        <taxon>Actinomycetota</taxon>
        <taxon>Actinomycetes</taxon>
        <taxon>Streptosporangiales</taxon>
        <taxon>Treboniaceae</taxon>
        <taxon>Trebonia</taxon>
    </lineage>
</organism>
<evidence type="ECO:0000256" key="1">
    <source>
        <dbReference type="ARBA" id="ARBA00004651"/>
    </source>
</evidence>
<comment type="caution">
    <text evidence="10">The sequence shown here is derived from an EMBL/GenBank/DDBJ whole genome shotgun (WGS) entry which is preliminary data.</text>
</comment>
<name>A0A6P2BXW0_9ACTN</name>
<evidence type="ECO:0000256" key="9">
    <source>
        <dbReference type="HAMAP-Rule" id="MF_00024"/>
    </source>
</evidence>